<organism evidence="14 15">
    <name type="scientific">Cynoglossus semilaevis</name>
    <name type="common">Tongue sole</name>
    <dbReference type="NCBI Taxonomy" id="244447"/>
    <lineage>
        <taxon>Eukaryota</taxon>
        <taxon>Metazoa</taxon>
        <taxon>Chordata</taxon>
        <taxon>Craniata</taxon>
        <taxon>Vertebrata</taxon>
        <taxon>Euteleostomi</taxon>
        <taxon>Actinopterygii</taxon>
        <taxon>Neopterygii</taxon>
        <taxon>Teleostei</taxon>
        <taxon>Neoteleostei</taxon>
        <taxon>Acanthomorphata</taxon>
        <taxon>Carangaria</taxon>
        <taxon>Pleuronectiformes</taxon>
        <taxon>Pleuronectoidei</taxon>
        <taxon>Cynoglossidae</taxon>
        <taxon>Cynoglossinae</taxon>
        <taxon>Cynoglossus</taxon>
    </lineage>
</organism>
<dbReference type="GO" id="GO:0008574">
    <property type="term" value="F:plus-end-directed microtubule motor activity"/>
    <property type="evidence" value="ECO:0007669"/>
    <property type="project" value="TreeGrafter"/>
</dbReference>
<dbReference type="PRINTS" id="PR00380">
    <property type="entry name" value="KINESINHEAVY"/>
</dbReference>
<evidence type="ECO:0000256" key="8">
    <source>
        <dbReference type="ARBA" id="ARBA00023175"/>
    </source>
</evidence>
<proteinExistence type="inferred from homology"/>
<keyword evidence="7" id="KW-0175">Coiled coil</keyword>
<dbReference type="GO" id="GO:0008017">
    <property type="term" value="F:microtubule binding"/>
    <property type="evidence" value="ECO:0007669"/>
    <property type="project" value="InterPro"/>
</dbReference>
<dbReference type="InterPro" id="IPR019821">
    <property type="entry name" value="Kinesin_motor_CS"/>
</dbReference>
<evidence type="ECO:0000313" key="15">
    <source>
        <dbReference type="Proteomes" id="UP000265120"/>
    </source>
</evidence>
<comment type="subcellular location">
    <subcellularLocation>
        <location evidence="1">Cytoplasm</location>
        <location evidence="1">Cytoskeleton</location>
        <location evidence="1">Spindle</location>
    </subcellularLocation>
</comment>
<dbReference type="Proteomes" id="UP000265120">
    <property type="component" value="Chromosome 19"/>
</dbReference>
<dbReference type="GO" id="GO:0005524">
    <property type="term" value="F:ATP binding"/>
    <property type="evidence" value="ECO:0007669"/>
    <property type="project" value="UniProtKB-UniRule"/>
</dbReference>
<keyword evidence="9" id="KW-0206">Cytoskeleton</keyword>
<evidence type="ECO:0000256" key="9">
    <source>
        <dbReference type="ARBA" id="ARBA00023212"/>
    </source>
</evidence>
<evidence type="ECO:0000256" key="6">
    <source>
        <dbReference type="ARBA" id="ARBA00022840"/>
    </source>
</evidence>
<keyword evidence="3" id="KW-0597">Phosphoprotein</keyword>
<keyword evidence="8 10" id="KW-0505">Motor protein</keyword>
<keyword evidence="15" id="KW-1185">Reference proteome</keyword>
<feature type="binding site" evidence="10">
    <location>
        <begin position="162"/>
        <end position="169"/>
    </location>
    <ligand>
        <name>ATP</name>
        <dbReference type="ChEBI" id="CHEBI:30616"/>
    </ligand>
</feature>
<evidence type="ECO:0000256" key="10">
    <source>
        <dbReference type="PROSITE-ProRule" id="PRU00283"/>
    </source>
</evidence>
<evidence type="ECO:0000256" key="2">
    <source>
        <dbReference type="ARBA" id="ARBA00022490"/>
    </source>
</evidence>
<dbReference type="GO" id="GO:0007018">
    <property type="term" value="P:microtubule-based movement"/>
    <property type="evidence" value="ECO:0007669"/>
    <property type="project" value="InterPro"/>
</dbReference>
<dbReference type="PANTHER" id="PTHR47970">
    <property type="entry name" value="KINESIN-LIKE PROTEIN KIF11"/>
    <property type="match status" value="1"/>
</dbReference>
<dbReference type="InterPro" id="IPR047149">
    <property type="entry name" value="KIF11-like"/>
</dbReference>
<evidence type="ECO:0000256" key="12">
    <source>
        <dbReference type="SAM" id="MobiDB-lite"/>
    </source>
</evidence>
<keyword evidence="6 10" id="KW-0067">ATP-binding</keyword>
<reference evidence="14 15" key="1">
    <citation type="journal article" date="2014" name="Nat. Genet.">
        <title>Whole-genome sequence of a flatfish provides insights into ZW sex chromosome evolution and adaptation to a benthic lifestyle.</title>
        <authorList>
            <person name="Chen S."/>
            <person name="Zhang G."/>
            <person name="Shao C."/>
            <person name="Huang Q."/>
            <person name="Liu G."/>
            <person name="Zhang P."/>
            <person name="Song W."/>
            <person name="An N."/>
            <person name="Chalopin D."/>
            <person name="Volff J.N."/>
            <person name="Hong Y."/>
            <person name="Li Q."/>
            <person name="Sha Z."/>
            <person name="Zhou H."/>
            <person name="Xie M."/>
            <person name="Yu Q."/>
            <person name="Liu Y."/>
            <person name="Xiang H."/>
            <person name="Wang N."/>
            <person name="Wu K."/>
            <person name="Yang C."/>
            <person name="Zhou Q."/>
            <person name="Liao X."/>
            <person name="Yang L."/>
            <person name="Hu Q."/>
            <person name="Zhang J."/>
            <person name="Meng L."/>
            <person name="Jin L."/>
            <person name="Tian Y."/>
            <person name="Lian J."/>
            <person name="Yang J."/>
            <person name="Miao G."/>
            <person name="Liu S."/>
            <person name="Liang Z."/>
            <person name="Yan F."/>
            <person name="Li Y."/>
            <person name="Sun B."/>
            <person name="Zhang H."/>
            <person name="Zhang J."/>
            <person name="Zhu Y."/>
            <person name="Du M."/>
            <person name="Zhao Y."/>
            <person name="Schartl M."/>
            <person name="Tang Q."/>
            <person name="Wang J."/>
        </authorList>
    </citation>
    <scope>NUCLEOTIDE SEQUENCE</scope>
</reference>
<feature type="domain" description="Kinesin motor" evidence="13">
    <location>
        <begin position="66"/>
        <end position="471"/>
    </location>
</feature>
<accession>A0A3P8WYB4</accession>
<feature type="compositionally biased region" description="Basic and acidic residues" evidence="12">
    <location>
        <begin position="567"/>
        <end position="576"/>
    </location>
</feature>
<feature type="region of interest" description="Disordered" evidence="12">
    <location>
        <begin position="567"/>
        <end position="590"/>
    </location>
</feature>
<evidence type="ECO:0000256" key="4">
    <source>
        <dbReference type="ARBA" id="ARBA00022701"/>
    </source>
</evidence>
<dbReference type="InterPro" id="IPR036961">
    <property type="entry name" value="Kinesin_motor_dom_sf"/>
</dbReference>
<keyword evidence="2" id="KW-0963">Cytoplasm</keyword>
<evidence type="ECO:0000256" key="1">
    <source>
        <dbReference type="ARBA" id="ARBA00004186"/>
    </source>
</evidence>
<dbReference type="GO" id="GO:0005634">
    <property type="term" value="C:nucleus"/>
    <property type="evidence" value="ECO:0007669"/>
    <property type="project" value="TreeGrafter"/>
</dbReference>
<evidence type="ECO:0000256" key="7">
    <source>
        <dbReference type="ARBA" id="ARBA00023054"/>
    </source>
</evidence>
<evidence type="ECO:0000259" key="13">
    <source>
        <dbReference type="PROSITE" id="PS50067"/>
    </source>
</evidence>
<dbReference type="PROSITE" id="PS00411">
    <property type="entry name" value="KINESIN_MOTOR_1"/>
    <property type="match status" value="1"/>
</dbReference>
<dbReference type="GO" id="GO:0072686">
    <property type="term" value="C:mitotic spindle"/>
    <property type="evidence" value="ECO:0007669"/>
    <property type="project" value="TreeGrafter"/>
</dbReference>
<dbReference type="GO" id="GO:0051231">
    <property type="term" value="P:spindle elongation"/>
    <property type="evidence" value="ECO:0007669"/>
    <property type="project" value="TreeGrafter"/>
</dbReference>
<name>A0A3P8WYB4_CYNSE</name>
<dbReference type="InterPro" id="IPR027417">
    <property type="entry name" value="P-loop_NTPase"/>
</dbReference>
<protein>
    <recommendedName>
        <fullName evidence="11">Kinesin-like protein</fullName>
    </recommendedName>
</protein>
<dbReference type="PANTHER" id="PTHR47970:SF29">
    <property type="entry name" value="KINESIN FAMILY MEMBER 20B"/>
    <property type="match status" value="1"/>
</dbReference>
<evidence type="ECO:0000256" key="11">
    <source>
        <dbReference type="RuleBase" id="RU000394"/>
    </source>
</evidence>
<dbReference type="SUPFAM" id="SSF52540">
    <property type="entry name" value="P-loop containing nucleoside triphosphate hydrolases"/>
    <property type="match status" value="1"/>
</dbReference>
<dbReference type="AlphaFoldDB" id="A0A3P8WYB4"/>
<dbReference type="SMART" id="SM00129">
    <property type="entry name" value="KISc"/>
    <property type="match status" value="1"/>
</dbReference>
<dbReference type="Ensembl" id="ENSCSET00000032164.1">
    <property type="protein sequence ID" value="ENSCSEP00000031754.1"/>
    <property type="gene ID" value="ENSCSEG00000020345.1"/>
</dbReference>
<evidence type="ECO:0000256" key="5">
    <source>
        <dbReference type="ARBA" id="ARBA00022741"/>
    </source>
</evidence>
<dbReference type="Pfam" id="PF00225">
    <property type="entry name" value="Kinesin"/>
    <property type="match status" value="2"/>
</dbReference>
<evidence type="ECO:0000313" key="14">
    <source>
        <dbReference type="Ensembl" id="ENSCSEP00000031754.1"/>
    </source>
</evidence>
<comment type="similarity">
    <text evidence="10 11">Belongs to the TRAFAC class myosin-kinesin ATPase superfamily. Kinesin family.</text>
</comment>
<dbReference type="Gene3D" id="3.40.850.10">
    <property type="entry name" value="Kinesin motor domain"/>
    <property type="match status" value="1"/>
</dbReference>
<dbReference type="GO" id="GO:0005876">
    <property type="term" value="C:spindle microtubule"/>
    <property type="evidence" value="ECO:0007669"/>
    <property type="project" value="TreeGrafter"/>
</dbReference>
<dbReference type="GeneTree" id="ENSGT00940000156931"/>
<evidence type="ECO:0000256" key="3">
    <source>
        <dbReference type="ARBA" id="ARBA00022553"/>
    </source>
</evidence>
<dbReference type="PROSITE" id="PS50067">
    <property type="entry name" value="KINESIN_MOTOR_2"/>
    <property type="match status" value="1"/>
</dbReference>
<feature type="region of interest" description="Disordered" evidence="12">
    <location>
        <begin position="693"/>
        <end position="788"/>
    </location>
</feature>
<keyword evidence="5 10" id="KW-0547">Nucleotide-binding</keyword>
<dbReference type="CDD" id="cd21787">
    <property type="entry name" value="RBD_KIF20A"/>
    <property type="match status" value="1"/>
</dbReference>
<dbReference type="InterPro" id="IPR001752">
    <property type="entry name" value="Kinesin_motor_dom"/>
</dbReference>
<reference evidence="14" key="2">
    <citation type="submission" date="2025-08" db="UniProtKB">
        <authorList>
            <consortium name="Ensembl"/>
        </authorList>
    </citation>
    <scope>IDENTIFICATION</scope>
</reference>
<feature type="region of interest" description="Disordered" evidence="12">
    <location>
        <begin position="45"/>
        <end position="65"/>
    </location>
</feature>
<sequence>MLQVSMALSVTSPCGYVFEEEEEVAVFESTAAEFGGLTRPRLPELSLISPGLDPRPSTTEQGSSEKVQVFLRIRPLSHTEKDRGEEQGCVAMQDEKSLLLRAPKESQNMRTAERGITQSVHKFSFSKIFGPETTQQQFYENTMKKMVNDVLQGENRLLYTYGVTNSGKTYTIQGSGREAGLLPRALVSLFRKLQGRLYGAMNLKPVMYHNVRELEPSEVRAEELRRNSLLKEVKKNKNKITFLLKKCQCKTVKNCYLQDENTSSRRPGGFTTVDSGIGGLSSISNIASQLNGKGDGGGGSGGKDLTWIQVRSAEEAWKILKAGRCNQSFASTHLNHNSSRSHSIFSVRILHVRPEGSVGQATNISELTVCDLAGSERCKEQRNGERMKEANNINTSLLTLGRCIAALRNNQNLKSRLPQVVPFRDSKLTRVLQGYFCGRGTSCMVVNINPCASIYDETLQALKFSAIATQVGNAAVSFSTFFFYHFALLQAIDVLKREVQRQREEKELLEANVREQVVCEMMEVINEMQDGFSETLDSQRALIEERYEDKINNLQKHLKKFYSEELKVRPEKESEPPRLPPGDGPRRSQRLSTLTDVSKMRADLEQCQAELFNKTQGNLRQLRENLQKLGVDLQSGERACCRNTGGERLRQTLNTADETLVKQDQVLMELQNSLALVKSDMRRKAETLAKTAQAAAGSQLPPRTFTAPATPGSCKRRGCGAAAAATPDTENRPPTKRQFFQSLFPSRKYNTRGVQEEHVTPYSRILRSRQHSPPPSPVLTPRGLRGKY</sequence>
<feature type="compositionally biased region" description="Polar residues" evidence="12">
    <location>
        <begin position="56"/>
        <end position="65"/>
    </location>
</feature>
<keyword evidence="4 11" id="KW-0493">Microtubule</keyword>
<reference evidence="14" key="3">
    <citation type="submission" date="2025-09" db="UniProtKB">
        <authorList>
            <consortium name="Ensembl"/>
        </authorList>
    </citation>
    <scope>IDENTIFICATION</scope>
</reference>
<dbReference type="GO" id="GO:0090307">
    <property type="term" value="P:mitotic spindle assembly"/>
    <property type="evidence" value="ECO:0007669"/>
    <property type="project" value="TreeGrafter"/>
</dbReference>